<feature type="region of interest" description="LT domain" evidence="8">
    <location>
        <begin position="263"/>
        <end position="596"/>
    </location>
</feature>
<feature type="compositionally biased region" description="Polar residues" evidence="9">
    <location>
        <begin position="529"/>
        <end position="546"/>
    </location>
</feature>
<evidence type="ECO:0000256" key="8">
    <source>
        <dbReference type="HAMAP-Rule" id="MF_02016"/>
    </source>
</evidence>
<organism evidence="11 12">
    <name type="scientific">Paraglaciecola chathamensis</name>
    <dbReference type="NCBI Taxonomy" id="368405"/>
    <lineage>
        <taxon>Bacteria</taxon>
        <taxon>Pseudomonadati</taxon>
        <taxon>Pseudomonadota</taxon>
        <taxon>Gammaproteobacteria</taxon>
        <taxon>Alteromonadales</taxon>
        <taxon>Alteromonadaceae</taxon>
        <taxon>Paraglaciecola</taxon>
    </lineage>
</organism>
<dbReference type="SMART" id="SM00062">
    <property type="entry name" value="PBPb"/>
    <property type="match status" value="1"/>
</dbReference>
<comment type="subcellular location">
    <subcellularLocation>
        <location evidence="8">Cell outer membrane</location>
        <topology evidence="8">Peripheral membrane protein</topology>
    </subcellularLocation>
    <text evidence="8">Attached to the inner leaflet of the outer membrane.</text>
</comment>
<dbReference type="Gene3D" id="3.40.190.10">
    <property type="entry name" value="Periplasmic binding protein-like II"/>
    <property type="match status" value="2"/>
</dbReference>
<evidence type="ECO:0000313" key="12">
    <source>
        <dbReference type="Proteomes" id="UP000649232"/>
    </source>
</evidence>
<dbReference type="CDD" id="cd13403">
    <property type="entry name" value="MLTF-like"/>
    <property type="match status" value="1"/>
</dbReference>
<evidence type="ECO:0000256" key="1">
    <source>
        <dbReference type="ARBA" id="ARBA00007734"/>
    </source>
</evidence>
<comment type="catalytic activity">
    <reaction evidence="8">
        <text>Exolytic cleavage of the (1-&gt;4)-beta-glycosidic linkage between N-acetylmuramic acid (MurNAc) and N-acetylglucosamine (GlcNAc) residues in peptidoglycan, from either the reducing or the non-reducing ends of the peptidoglycan chains, with concomitant formation of a 1,6-anhydrobond in the MurNAc residue.</text>
        <dbReference type="EC" id="4.2.2.n1"/>
    </reaction>
</comment>
<evidence type="ECO:0000256" key="2">
    <source>
        <dbReference type="ARBA" id="ARBA00010333"/>
    </source>
</evidence>
<reference evidence="11 12" key="1">
    <citation type="submission" date="2020-12" db="EMBL/GenBank/DDBJ databases">
        <title>Draft genome sequences of nine environmental bacterial isolates colonizing plastic.</title>
        <authorList>
            <person name="Borre I."/>
            <person name="Sonnenschein E.C."/>
        </authorList>
    </citation>
    <scope>NUCLEOTIDE SEQUENCE [LARGE SCALE GENOMIC DNA]</scope>
    <source>
        <strain evidence="11 12">IB30</strain>
    </source>
</reference>
<evidence type="ECO:0000256" key="7">
    <source>
        <dbReference type="ARBA" id="ARBA00023316"/>
    </source>
</evidence>
<comment type="similarity">
    <text evidence="2">Belongs to the bacterial solute-binding protein 3 family.</text>
</comment>
<dbReference type="PANTHER" id="PTHR35936:SF32">
    <property type="entry name" value="MEMBRANE-BOUND LYTIC MUREIN TRANSGLYCOSYLASE F"/>
    <property type="match status" value="1"/>
</dbReference>
<gene>
    <name evidence="8 11" type="primary">mltF</name>
    <name evidence="11" type="ORF">JEU11_05985</name>
</gene>
<comment type="similarity">
    <text evidence="8">In the C-terminal section; belongs to the transglycosylase Slt family.</text>
</comment>
<feature type="chain" id="PRO_5044908848" description="Membrane-bound lytic murein transglycosylase F" evidence="8">
    <location>
        <begin position="22"/>
        <end position="596"/>
    </location>
</feature>
<feature type="compositionally biased region" description="Low complexity" evidence="9">
    <location>
        <begin position="518"/>
        <end position="528"/>
    </location>
</feature>
<feature type="region of interest" description="Disordered" evidence="9">
    <location>
        <begin position="472"/>
        <end position="596"/>
    </location>
</feature>
<dbReference type="CDD" id="cd01009">
    <property type="entry name" value="PBP2_YfhD_N"/>
    <property type="match status" value="1"/>
</dbReference>
<dbReference type="GO" id="GO:0016829">
    <property type="term" value="F:lyase activity"/>
    <property type="evidence" value="ECO:0007669"/>
    <property type="project" value="UniProtKB-KW"/>
</dbReference>
<comment type="caution">
    <text evidence="11">The sequence shown here is derived from an EMBL/GenBank/DDBJ whole genome shotgun (WGS) entry which is preliminary data.</text>
</comment>
<dbReference type="PROSITE" id="PS00922">
    <property type="entry name" value="TRANSGLYCOSYLASE"/>
    <property type="match status" value="1"/>
</dbReference>
<evidence type="ECO:0000313" key="11">
    <source>
        <dbReference type="EMBL" id="MBJ2135995.1"/>
    </source>
</evidence>
<dbReference type="PROSITE" id="PS51257">
    <property type="entry name" value="PROKAR_LIPOPROTEIN"/>
    <property type="match status" value="1"/>
</dbReference>
<comment type="function">
    <text evidence="8">Murein-degrading enzyme that degrades murein glycan strands and insoluble, high-molecular weight murein sacculi, with the concomitant formation of a 1,6-anhydromuramoyl product. Lytic transglycosylases (LTs) play an integral role in the metabolism of the peptidoglycan (PG) sacculus. Their lytic action creates space within the PG sacculus to allow for its expansion as well as for the insertion of various structures such as secretion systems and flagella.</text>
</comment>
<feature type="signal peptide" evidence="8">
    <location>
        <begin position="1"/>
        <end position="21"/>
    </location>
</feature>
<name>A0ABS0WC37_9ALTE</name>
<comment type="domain">
    <text evidence="8">The N-terminal domain does not have lytic activity and probably modulates enzymatic activity. The C-terminal domain is the catalytic active domain.</text>
</comment>
<sequence precursor="true">MFFRWSFRYGFVLAVSLILSACDEPKKQDSLQQVLDTGILRVGTIYGLTTYYNGPNGPEGFEYELAAGFADYLGVKLEIFPYYTVNELFPQLDNAHFDVIAAGINVSPERYSQFRFGPAYQNVSQKLVFKQGDVRPRELEDLTGNFMVVAGSGHSETLRNFKAEHPDLSWQETNDKDSEELLEAVLADELDYTVVDSNILALMRRRYPELSIGFSLSQSQGIAWATSKKGDDALRAALIEYFGKIHQNGTLAALEDKHFGHVRQFNYVDTRDFIRSAAEKLPQYQPLFEHYANELDWRLLAALSYQESHWNPKAKSVTGVRGLMMLTLNTAKDLGVTSRLDPEQSIRGGSEYLATLLTRIPDRIPHPDRLWFALAAYNVGLGHLEDARVLTERQGGNPDMWVDVKKRLPQLRQKRYYKTTRYGYARGNEAVIYVDNIRRYYDTLVWLKEQQPELMPVELQEEQSDVQMGDVIGDDETENDINERTSAPDAPKINGTKNETIEDTTDGGDTVENATVENQSSQNQSSQNAPSQKQTSKNETAQSQAPETGPEQDKAGKNGASKNNASDTPDAEKQADSDSQPEESADLLQDETNQDR</sequence>
<dbReference type="EMBL" id="JAEILT010000006">
    <property type="protein sequence ID" value="MBJ2135995.1"/>
    <property type="molecule type" value="Genomic_DNA"/>
</dbReference>
<dbReference type="Pfam" id="PF01464">
    <property type="entry name" value="SLT"/>
    <property type="match status" value="1"/>
</dbReference>
<dbReference type="InterPro" id="IPR023703">
    <property type="entry name" value="MltF"/>
</dbReference>
<comment type="similarity">
    <text evidence="1">Belongs to the transglycosylase Slt family.</text>
</comment>
<evidence type="ECO:0000256" key="5">
    <source>
        <dbReference type="ARBA" id="ARBA00023237"/>
    </source>
</evidence>
<dbReference type="HAMAP" id="MF_02016">
    <property type="entry name" value="MltF"/>
    <property type="match status" value="1"/>
</dbReference>
<dbReference type="Gene3D" id="1.10.530.10">
    <property type="match status" value="1"/>
</dbReference>
<dbReference type="InterPro" id="IPR000189">
    <property type="entry name" value="Transglyc_AS"/>
</dbReference>
<proteinExistence type="inferred from homology"/>
<feature type="active site" evidence="8">
    <location>
        <position position="307"/>
    </location>
</feature>
<keyword evidence="6 8" id="KW-0456">Lyase</keyword>
<keyword evidence="7 8" id="KW-0961">Cell wall biogenesis/degradation</keyword>
<evidence type="ECO:0000259" key="10">
    <source>
        <dbReference type="SMART" id="SM00062"/>
    </source>
</evidence>
<keyword evidence="4 8" id="KW-0472">Membrane</keyword>
<dbReference type="Pfam" id="PF00497">
    <property type="entry name" value="SBP_bac_3"/>
    <property type="match status" value="1"/>
</dbReference>
<comment type="caution">
    <text evidence="8">Lacks conserved residue(s) required for the propagation of feature annotation.</text>
</comment>
<evidence type="ECO:0000256" key="4">
    <source>
        <dbReference type="ARBA" id="ARBA00023136"/>
    </source>
</evidence>
<evidence type="ECO:0000256" key="6">
    <source>
        <dbReference type="ARBA" id="ARBA00023239"/>
    </source>
</evidence>
<dbReference type="InterPro" id="IPR008258">
    <property type="entry name" value="Transglycosylase_SLT_dom_1"/>
</dbReference>
<dbReference type="SUPFAM" id="SSF53955">
    <property type="entry name" value="Lysozyme-like"/>
    <property type="match status" value="1"/>
</dbReference>
<dbReference type="PANTHER" id="PTHR35936">
    <property type="entry name" value="MEMBRANE-BOUND LYTIC MUREIN TRANSGLYCOSYLASE F"/>
    <property type="match status" value="1"/>
</dbReference>
<evidence type="ECO:0000256" key="9">
    <source>
        <dbReference type="SAM" id="MobiDB-lite"/>
    </source>
</evidence>
<feature type="domain" description="Solute-binding protein family 3/N-terminal" evidence="10">
    <location>
        <begin position="39"/>
        <end position="262"/>
    </location>
</feature>
<dbReference type="InterPro" id="IPR023346">
    <property type="entry name" value="Lysozyme-like_dom_sf"/>
</dbReference>
<keyword evidence="5 8" id="KW-0998">Cell outer membrane</keyword>
<feature type="compositionally biased region" description="Acidic residues" evidence="9">
    <location>
        <begin position="579"/>
        <end position="589"/>
    </location>
</feature>
<dbReference type="NCBIfam" id="NF008112">
    <property type="entry name" value="PRK10859.1"/>
    <property type="match status" value="1"/>
</dbReference>
<evidence type="ECO:0000256" key="3">
    <source>
        <dbReference type="ARBA" id="ARBA00022729"/>
    </source>
</evidence>
<dbReference type="SUPFAM" id="SSF53850">
    <property type="entry name" value="Periplasmic binding protein-like II"/>
    <property type="match status" value="1"/>
</dbReference>
<comment type="similarity">
    <text evidence="8">In the N-terminal section; belongs to the bacterial solute-binding protein 3 family.</text>
</comment>
<dbReference type="EC" id="4.2.2.n1" evidence="8"/>
<dbReference type="Proteomes" id="UP000649232">
    <property type="component" value="Unassembled WGS sequence"/>
</dbReference>
<protein>
    <recommendedName>
        <fullName evidence="8">Membrane-bound lytic murein transglycosylase F</fullName>
        <ecNumber evidence="8">4.2.2.n1</ecNumber>
    </recommendedName>
    <alternativeName>
        <fullName evidence="8">Murein lyase F</fullName>
    </alternativeName>
</protein>
<keyword evidence="3 8" id="KW-0732">Signal</keyword>
<accession>A0ABS0WC37</accession>
<dbReference type="InterPro" id="IPR001638">
    <property type="entry name" value="Solute-binding_3/MltF_N"/>
</dbReference>